<evidence type="ECO:0000256" key="6">
    <source>
        <dbReference type="ARBA" id="ARBA00038999"/>
    </source>
</evidence>
<dbReference type="Gene3D" id="3.30.200.20">
    <property type="entry name" value="Phosphorylase Kinase, domain 1"/>
    <property type="match status" value="1"/>
</dbReference>
<keyword evidence="2 10" id="KW-0547">Nucleotide-binding</keyword>
<reference evidence="13" key="1">
    <citation type="submission" date="2022-11" db="EMBL/GenBank/DDBJ databases">
        <authorList>
            <person name="Morgan W.R."/>
            <person name="Tartar A."/>
        </authorList>
    </citation>
    <scope>NUCLEOTIDE SEQUENCE</scope>
    <source>
        <strain evidence="13">ARSEF 373</strain>
    </source>
</reference>
<evidence type="ECO:0000313" key="13">
    <source>
        <dbReference type="EMBL" id="DBA02449.1"/>
    </source>
</evidence>
<comment type="catalytic activity">
    <reaction evidence="9">
        <text>L-tyrosyl-[protein] + ATP = O-phospho-L-tyrosyl-[protein] + ADP + H(+)</text>
        <dbReference type="Rhea" id="RHEA:10596"/>
        <dbReference type="Rhea" id="RHEA-COMP:10136"/>
        <dbReference type="Rhea" id="RHEA-COMP:20101"/>
        <dbReference type="ChEBI" id="CHEBI:15378"/>
        <dbReference type="ChEBI" id="CHEBI:30616"/>
        <dbReference type="ChEBI" id="CHEBI:46858"/>
        <dbReference type="ChEBI" id="CHEBI:61978"/>
        <dbReference type="ChEBI" id="CHEBI:456216"/>
        <dbReference type="EC" id="2.7.12.2"/>
    </reaction>
</comment>
<dbReference type="Proteomes" id="UP001146120">
    <property type="component" value="Unassembled WGS sequence"/>
</dbReference>
<comment type="similarity">
    <text evidence="5">Belongs to the protein kinase superfamily. STE Ser/Thr protein kinase family. MAP kinase kinase subfamily.</text>
</comment>
<dbReference type="InterPro" id="IPR017441">
    <property type="entry name" value="Protein_kinase_ATP_BS"/>
</dbReference>
<dbReference type="InterPro" id="IPR011009">
    <property type="entry name" value="Kinase-like_dom_sf"/>
</dbReference>
<feature type="compositionally biased region" description="Low complexity" evidence="11">
    <location>
        <begin position="65"/>
        <end position="75"/>
    </location>
</feature>
<evidence type="ECO:0000256" key="5">
    <source>
        <dbReference type="ARBA" id="ARBA00038035"/>
    </source>
</evidence>
<evidence type="ECO:0000256" key="10">
    <source>
        <dbReference type="PROSITE-ProRule" id="PRU10141"/>
    </source>
</evidence>
<dbReference type="PANTHER" id="PTHR48013">
    <property type="entry name" value="DUAL SPECIFICITY MITOGEN-ACTIVATED PROTEIN KINASE KINASE 5-RELATED"/>
    <property type="match status" value="1"/>
</dbReference>
<keyword evidence="4 10" id="KW-0067">ATP-binding</keyword>
<evidence type="ECO:0000256" key="11">
    <source>
        <dbReference type="SAM" id="MobiDB-lite"/>
    </source>
</evidence>
<gene>
    <name evidence="13" type="ORF">N0F65_008663</name>
</gene>
<comment type="catalytic activity">
    <reaction evidence="8">
        <text>L-threonyl-[protein] + ATP = O-phospho-L-threonyl-[protein] + ADP + H(+)</text>
        <dbReference type="Rhea" id="RHEA:46608"/>
        <dbReference type="Rhea" id="RHEA-COMP:11060"/>
        <dbReference type="Rhea" id="RHEA-COMP:11605"/>
        <dbReference type="ChEBI" id="CHEBI:15378"/>
        <dbReference type="ChEBI" id="CHEBI:30013"/>
        <dbReference type="ChEBI" id="CHEBI:30616"/>
        <dbReference type="ChEBI" id="CHEBI:61977"/>
        <dbReference type="ChEBI" id="CHEBI:456216"/>
        <dbReference type="EC" id="2.7.12.2"/>
    </reaction>
</comment>
<evidence type="ECO:0000256" key="2">
    <source>
        <dbReference type="ARBA" id="ARBA00022741"/>
    </source>
</evidence>
<dbReference type="Gene3D" id="1.10.510.10">
    <property type="entry name" value="Transferase(Phosphotransferase) domain 1"/>
    <property type="match status" value="1"/>
</dbReference>
<feature type="region of interest" description="Disordered" evidence="11">
    <location>
        <begin position="788"/>
        <end position="837"/>
    </location>
</feature>
<comment type="caution">
    <text evidence="13">The sequence shown here is derived from an EMBL/GenBank/DDBJ whole genome shotgun (WGS) entry which is preliminary data.</text>
</comment>
<keyword evidence="3" id="KW-0418">Kinase</keyword>
<evidence type="ECO:0000256" key="4">
    <source>
        <dbReference type="ARBA" id="ARBA00022840"/>
    </source>
</evidence>
<dbReference type="PROSITE" id="PS00107">
    <property type="entry name" value="PROTEIN_KINASE_ATP"/>
    <property type="match status" value="1"/>
</dbReference>
<dbReference type="Pfam" id="PF00069">
    <property type="entry name" value="Pkinase"/>
    <property type="match status" value="1"/>
</dbReference>
<evidence type="ECO:0000256" key="8">
    <source>
        <dbReference type="ARBA" id="ARBA00049299"/>
    </source>
</evidence>
<dbReference type="InterPro" id="IPR000719">
    <property type="entry name" value="Prot_kinase_dom"/>
</dbReference>
<feature type="compositionally biased region" description="Polar residues" evidence="11">
    <location>
        <begin position="327"/>
        <end position="336"/>
    </location>
</feature>
<evidence type="ECO:0000256" key="3">
    <source>
        <dbReference type="ARBA" id="ARBA00022777"/>
    </source>
</evidence>
<protein>
    <recommendedName>
        <fullName evidence="6">mitogen-activated protein kinase kinase</fullName>
        <ecNumber evidence="6">2.7.12.2</ecNumber>
    </recommendedName>
</protein>
<dbReference type="EC" id="2.7.12.2" evidence="6"/>
<proteinExistence type="inferred from homology"/>
<feature type="binding site" evidence="10">
    <location>
        <position position="409"/>
    </location>
    <ligand>
        <name>ATP</name>
        <dbReference type="ChEBI" id="CHEBI:30616"/>
    </ligand>
</feature>
<feature type="region of interest" description="Disordered" evidence="11">
    <location>
        <begin position="1"/>
        <end position="83"/>
    </location>
</feature>
<reference evidence="13" key="2">
    <citation type="journal article" date="2023" name="Microbiol Resour">
        <title>Decontamination and Annotation of the Draft Genome Sequence of the Oomycete Lagenidium giganteum ARSEF 373.</title>
        <authorList>
            <person name="Morgan W.R."/>
            <person name="Tartar A."/>
        </authorList>
    </citation>
    <scope>NUCLEOTIDE SEQUENCE</scope>
    <source>
        <strain evidence="13">ARSEF 373</strain>
    </source>
</reference>
<dbReference type="AlphaFoldDB" id="A0AAV2ZAC9"/>
<dbReference type="SUPFAM" id="SSF56112">
    <property type="entry name" value="Protein kinase-like (PK-like)"/>
    <property type="match status" value="1"/>
</dbReference>
<keyword evidence="1" id="KW-0808">Transferase</keyword>
<dbReference type="GO" id="GO:0004708">
    <property type="term" value="F:MAP kinase kinase activity"/>
    <property type="evidence" value="ECO:0007669"/>
    <property type="project" value="UniProtKB-EC"/>
</dbReference>
<feature type="region of interest" description="Disordered" evidence="11">
    <location>
        <begin position="327"/>
        <end position="349"/>
    </location>
</feature>
<organism evidence="13 14">
    <name type="scientific">Lagenidium giganteum</name>
    <dbReference type="NCBI Taxonomy" id="4803"/>
    <lineage>
        <taxon>Eukaryota</taxon>
        <taxon>Sar</taxon>
        <taxon>Stramenopiles</taxon>
        <taxon>Oomycota</taxon>
        <taxon>Peronosporomycetes</taxon>
        <taxon>Pythiales</taxon>
        <taxon>Pythiaceae</taxon>
    </lineage>
</organism>
<sequence>MKNSDAGAAAPSGSTGATAPAPAQDPPNGAQNARPVLLSRLTTDGPRNPLLDKYRKRGRVESAHYYESSSSSSAGHDSKPRTMAAHTRANGTMIYGFYRARHTRPRSVSLPGHTTQTDNAVITNIFPDINPRELRIAEVKSWKCDWMDREFPVKAPKVASHHAAAPPPPPPVATAIKPKTKLVSPPDELETAIQELSLQLENEEKIAAPPAMPGTPPSFRPNVPASTLKTTANPAAAFAAAAASSNKAGAPAPGAPKSKRPQLRLKLEDMPTPQQAEDRAQRAATRLLARRDAIEKAMGQDASAGGKGVSATQTAMLKLSLKSFSSGEESELNSPSDAGRHSAGSAYSPNHGMFTTKNVAVSEAGISSPDSACLHLQENLERVKEVGRGASGVVYKAIHIPTLKVVAVKDVPVYGRGQRRQMVRELHALYSNLAPIAEHGPDSSYGSRREKPKPNPYIVSFYDAFVDRPKNCICLVMEYMGAGSLQDIVLRGGCQNEKILARIATGVLKGLAHIHQKRMVHRDIKPHNLLANRQGEVKISDFGLARTLNDNTTTTKTFVGTLLYMAPERIGGGDYSYPADIWSFGLALVSVAFGRYPLPTQDGFFGLVDSVANEKCLELPADQFSFQCRDFVQLCLKINPEERPTAVKLLEHPFLKMYSPDETLREWTRFIESAHLCEDRDAEVESLGEAVYRHIYERCVKFSYQPQSDYGVSFLTQSGPAFSRREVSLEPVEMSLQLGLANSLGLPPHRVYEHFEQKRVFYSDKLLEDYCYSPQSWTASPGVHRRQQLFGSDSESPRRPSDPSGNSFWRKLQDSVSKFGKRKKKTEGRSSHRTSVA</sequence>
<evidence type="ECO:0000256" key="7">
    <source>
        <dbReference type="ARBA" id="ARBA00049014"/>
    </source>
</evidence>
<evidence type="ECO:0000259" key="12">
    <source>
        <dbReference type="PROSITE" id="PS50011"/>
    </source>
</evidence>
<evidence type="ECO:0000256" key="9">
    <source>
        <dbReference type="ARBA" id="ARBA00051693"/>
    </source>
</evidence>
<comment type="catalytic activity">
    <reaction evidence="7">
        <text>L-seryl-[protein] + ATP = O-phospho-L-seryl-[protein] + ADP + H(+)</text>
        <dbReference type="Rhea" id="RHEA:17989"/>
        <dbReference type="Rhea" id="RHEA-COMP:9863"/>
        <dbReference type="Rhea" id="RHEA-COMP:11604"/>
        <dbReference type="ChEBI" id="CHEBI:15378"/>
        <dbReference type="ChEBI" id="CHEBI:29999"/>
        <dbReference type="ChEBI" id="CHEBI:30616"/>
        <dbReference type="ChEBI" id="CHEBI:83421"/>
        <dbReference type="ChEBI" id="CHEBI:456216"/>
        <dbReference type="EC" id="2.7.12.2"/>
    </reaction>
</comment>
<accession>A0AAV2ZAC9</accession>
<dbReference type="PROSITE" id="PS50011">
    <property type="entry name" value="PROTEIN_KINASE_DOM"/>
    <property type="match status" value="1"/>
</dbReference>
<feature type="compositionally biased region" description="Low complexity" evidence="11">
    <location>
        <begin position="1"/>
        <end position="22"/>
    </location>
</feature>
<dbReference type="SMART" id="SM00220">
    <property type="entry name" value="S_TKc"/>
    <property type="match status" value="1"/>
</dbReference>
<dbReference type="GO" id="GO:0005524">
    <property type="term" value="F:ATP binding"/>
    <property type="evidence" value="ECO:0007669"/>
    <property type="project" value="UniProtKB-UniRule"/>
</dbReference>
<feature type="domain" description="Protein kinase" evidence="12">
    <location>
        <begin position="380"/>
        <end position="655"/>
    </location>
</feature>
<name>A0AAV2ZAC9_9STRA</name>
<evidence type="ECO:0000256" key="1">
    <source>
        <dbReference type="ARBA" id="ARBA00022679"/>
    </source>
</evidence>
<evidence type="ECO:0000313" key="14">
    <source>
        <dbReference type="Proteomes" id="UP001146120"/>
    </source>
</evidence>
<keyword evidence="14" id="KW-1185">Reference proteome</keyword>
<dbReference type="PANTHER" id="PTHR48013:SF9">
    <property type="entry name" value="DUAL SPECIFICITY MITOGEN-ACTIVATED PROTEIN KINASE KINASE 5"/>
    <property type="match status" value="1"/>
</dbReference>
<dbReference type="EMBL" id="DAKRPA010000031">
    <property type="protein sequence ID" value="DBA02449.1"/>
    <property type="molecule type" value="Genomic_DNA"/>
</dbReference>